<dbReference type="FunFam" id="1.10.20.10:FF:000020">
    <property type="entry name" value="Histone H2A"/>
    <property type="match status" value="1"/>
</dbReference>
<comment type="subunit">
    <text evidence="6 15">The nucleosome is a histone octamer containing two molecules each of H2A, H2B, H3 and H4 assembled in one H3-H4 heterotetramer and two H2A-H2B heterodimers. The octamer wraps approximately 147 bp of DNA.</text>
</comment>
<keyword evidence="9" id="KW-0488">Methylation</keyword>
<dbReference type="GO" id="GO:0003677">
    <property type="term" value="F:DNA binding"/>
    <property type="evidence" value="ECO:0007669"/>
    <property type="project" value="UniProtKB-KW"/>
</dbReference>
<evidence type="ECO:0000256" key="4">
    <source>
        <dbReference type="ARBA" id="ARBA00006564"/>
    </source>
</evidence>
<keyword evidence="10" id="KW-1017">Isopeptide bond</keyword>
<dbReference type="CDD" id="cd00074">
    <property type="entry name" value="HFD_H2A"/>
    <property type="match status" value="2"/>
</dbReference>
<dbReference type="Proteomes" id="UP000466442">
    <property type="component" value="Unassembled WGS sequence"/>
</dbReference>
<dbReference type="InterPro" id="IPR032458">
    <property type="entry name" value="Histone_H2A_CS"/>
</dbReference>
<dbReference type="InterPro" id="IPR019809">
    <property type="entry name" value="Histone_H4_CS"/>
</dbReference>
<dbReference type="InterPro" id="IPR035425">
    <property type="entry name" value="CENP-T/H4_C"/>
</dbReference>
<evidence type="ECO:0000256" key="16">
    <source>
        <dbReference type="SAM" id="MobiDB-lite"/>
    </source>
</evidence>
<dbReference type="AlphaFoldDB" id="A0A8S9XKI3"/>
<dbReference type="SUPFAM" id="SSF47113">
    <property type="entry name" value="Histone-fold"/>
    <property type="match status" value="4"/>
</dbReference>
<keyword evidence="8 15" id="KW-0158">Chromosome</keyword>
<comment type="subcellular location">
    <subcellularLocation>
        <location evidence="3">Chromosome</location>
    </subcellularLocation>
    <subcellularLocation>
        <location evidence="2">Nucleus</location>
    </subcellularLocation>
</comment>
<evidence type="ECO:0000256" key="10">
    <source>
        <dbReference type="ARBA" id="ARBA00022499"/>
    </source>
</evidence>
<evidence type="ECO:0000256" key="13">
    <source>
        <dbReference type="ARBA" id="ARBA00023242"/>
    </source>
</evidence>
<gene>
    <name evidence="18" type="ORF">GE061_014827</name>
</gene>
<dbReference type="EMBL" id="WIXP02000006">
    <property type="protein sequence ID" value="KAF6209084.1"/>
    <property type="molecule type" value="Genomic_DNA"/>
</dbReference>
<keyword evidence="12 15" id="KW-0238">DNA-binding</keyword>
<evidence type="ECO:0000256" key="2">
    <source>
        <dbReference type="ARBA" id="ARBA00004123"/>
    </source>
</evidence>
<name>A0A8S9XKI3_APOLU</name>
<dbReference type="Pfam" id="PF16211">
    <property type="entry name" value="Histone_H2A_C"/>
    <property type="match status" value="1"/>
</dbReference>
<evidence type="ECO:0000256" key="3">
    <source>
        <dbReference type="ARBA" id="ARBA00004286"/>
    </source>
</evidence>
<dbReference type="FunFam" id="1.10.20.10:FF:000002">
    <property type="entry name" value="Histone H4"/>
    <property type="match status" value="1"/>
</dbReference>
<feature type="compositionally biased region" description="Basic residues" evidence="16">
    <location>
        <begin position="1"/>
        <end position="18"/>
    </location>
</feature>
<accession>A0A8S9XKI3</accession>
<dbReference type="FunFam" id="1.10.20.10:FF:000012">
    <property type="entry name" value="Histone H4"/>
    <property type="match status" value="1"/>
</dbReference>
<dbReference type="GO" id="GO:0005634">
    <property type="term" value="C:nucleus"/>
    <property type="evidence" value="ECO:0007669"/>
    <property type="project" value="UniProtKB-SubCell"/>
</dbReference>
<dbReference type="CDD" id="cd22912">
    <property type="entry name" value="HFD_H4"/>
    <property type="match status" value="2"/>
</dbReference>
<dbReference type="PANTHER" id="PTHR10484">
    <property type="entry name" value="HISTONE H4"/>
    <property type="match status" value="1"/>
</dbReference>
<reference evidence="18" key="1">
    <citation type="journal article" date="2021" name="Mol. Ecol. Resour.">
        <title>Apolygus lucorum genome provides insights into omnivorousness and mesophyll feeding.</title>
        <authorList>
            <person name="Liu Y."/>
            <person name="Liu H."/>
            <person name="Wang H."/>
            <person name="Huang T."/>
            <person name="Liu B."/>
            <person name="Yang B."/>
            <person name="Yin L."/>
            <person name="Li B."/>
            <person name="Zhang Y."/>
            <person name="Zhang S."/>
            <person name="Jiang F."/>
            <person name="Zhang X."/>
            <person name="Ren Y."/>
            <person name="Wang B."/>
            <person name="Wang S."/>
            <person name="Lu Y."/>
            <person name="Wu K."/>
            <person name="Fan W."/>
            <person name="Wang G."/>
        </authorList>
    </citation>
    <scope>NUCLEOTIDE SEQUENCE</scope>
    <source>
        <strain evidence="18">12Hb</strain>
    </source>
</reference>
<dbReference type="SMART" id="SM00803">
    <property type="entry name" value="TAF"/>
    <property type="match status" value="2"/>
</dbReference>
<dbReference type="GO" id="GO:0000786">
    <property type="term" value="C:nucleosome"/>
    <property type="evidence" value="ECO:0007669"/>
    <property type="project" value="UniProtKB-KW"/>
</dbReference>
<comment type="caution">
    <text evidence="18">The sequence shown here is derived from an EMBL/GenBank/DDBJ whole genome shotgun (WGS) entry which is preliminary data.</text>
</comment>
<protein>
    <recommendedName>
        <fullName evidence="7 15">Histone H4</fullName>
    </recommendedName>
</protein>
<evidence type="ECO:0000256" key="14">
    <source>
        <dbReference type="ARBA" id="ARBA00023269"/>
    </source>
</evidence>
<evidence type="ECO:0000259" key="17">
    <source>
        <dbReference type="SMART" id="SM00803"/>
    </source>
</evidence>
<evidence type="ECO:0000256" key="12">
    <source>
        <dbReference type="ARBA" id="ARBA00023125"/>
    </source>
</evidence>
<sequence>MSGRGKGGKTKGKAKTRSSRAGLQFPVGRIHRLLRKGNYAERVGAGAPVYLAAVMEYLAAEVLELAEHHDWPWQRRKGLGKGGAKRHRKVLRDNIQGITKPAIRRLARRGGVKRISGLIYEETRGVLKVFLENVIRDAVTYTEHAKRKTVTAMDVVYALKRQGRTLYVGYIYRLGRVRRRTCEIYSVVESTTIMSGRGKGGKTKGKAKTRSSRAGLQFPVGRIHRLLRKGNYAERVGAGAPVYLAAVMEYLAAEVLELAGNAARDNKKTRIIPRHLQLAIRNDEELNKLLSGVTIAQGGDGVFKRELSSRNLWKSIMTGRGKGGKGLGKGGAKRHRKVLRDNIQGITKPAIRRLARRGGVKRISGLIYEETRGVLKVFLENVIRDAVTYTEHAKRKTVTAMDVVYALKRQGRTLYGFGG</sequence>
<feature type="region of interest" description="Disordered" evidence="16">
    <location>
        <begin position="1"/>
        <end position="20"/>
    </location>
</feature>
<evidence type="ECO:0000256" key="6">
    <source>
        <dbReference type="ARBA" id="ARBA00011538"/>
    </source>
</evidence>
<dbReference type="Gene3D" id="1.10.20.10">
    <property type="entry name" value="Histone, subunit A"/>
    <property type="match status" value="4"/>
</dbReference>
<dbReference type="InterPro" id="IPR002119">
    <property type="entry name" value="Histone_H2A"/>
</dbReference>
<evidence type="ECO:0000313" key="19">
    <source>
        <dbReference type="Proteomes" id="UP000466442"/>
    </source>
</evidence>
<dbReference type="InterPro" id="IPR001951">
    <property type="entry name" value="Histone_H4"/>
</dbReference>
<dbReference type="GO" id="GO:0046982">
    <property type="term" value="F:protein heterodimerization activity"/>
    <property type="evidence" value="ECO:0007669"/>
    <property type="project" value="InterPro"/>
</dbReference>
<evidence type="ECO:0000256" key="5">
    <source>
        <dbReference type="ARBA" id="ARBA00010691"/>
    </source>
</evidence>
<comment type="function">
    <text evidence="1 15">Core component of nucleosome. Nucleosomes wrap and compact DNA into chromatin, limiting DNA accessibility to the cellular machineries which require DNA as a template. Histones thereby play a central role in transcription regulation, DNA repair, DNA replication and chromosomal stability. DNA accessibility is regulated via a complex set of post-translational modifications of histones, also called histone code, and nucleosome remodeling.</text>
</comment>
<dbReference type="PROSITE" id="PS00046">
    <property type="entry name" value="HISTONE_H2A"/>
    <property type="match status" value="2"/>
</dbReference>
<dbReference type="OrthoDB" id="10256681at2759"/>
<evidence type="ECO:0000256" key="11">
    <source>
        <dbReference type="ARBA" id="ARBA00022990"/>
    </source>
</evidence>
<feature type="domain" description="TATA box binding protein associated factor (TAF) histone-like fold" evidence="17">
    <location>
        <begin position="344"/>
        <end position="409"/>
    </location>
</feature>
<keyword evidence="11" id="KW-0007">Acetylation</keyword>
<dbReference type="Pfam" id="PF00125">
    <property type="entry name" value="Histone"/>
    <property type="match status" value="1"/>
</dbReference>
<dbReference type="InterPro" id="IPR007125">
    <property type="entry name" value="H2A/H2B/H3"/>
</dbReference>
<comment type="similarity">
    <text evidence="4 15">Belongs to the histone H4 family.</text>
</comment>
<dbReference type="PROSITE" id="PS00047">
    <property type="entry name" value="HISTONE_H4"/>
    <property type="match status" value="2"/>
</dbReference>
<dbReference type="Pfam" id="PF15511">
    <property type="entry name" value="CENP-T_C"/>
    <property type="match status" value="2"/>
</dbReference>
<dbReference type="SMART" id="SM00414">
    <property type="entry name" value="H2A"/>
    <property type="match status" value="2"/>
</dbReference>
<keyword evidence="14 15" id="KW-0544">Nucleosome core</keyword>
<feature type="domain" description="TATA box binding protein associated factor (TAF) histone-like fold" evidence="17">
    <location>
        <begin position="96"/>
        <end position="161"/>
    </location>
</feature>
<evidence type="ECO:0000256" key="8">
    <source>
        <dbReference type="ARBA" id="ARBA00022454"/>
    </source>
</evidence>
<evidence type="ECO:0000313" key="18">
    <source>
        <dbReference type="EMBL" id="KAF6209084.1"/>
    </source>
</evidence>
<keyword evidence="13 15" id="KW-0539">Nucleus</keyword>
<evidence type="ECO:0000256" key="15">
    <source>
        <dbReference type="RuleBase" id="RU000528"/>
    </source>
</evidence>
<comment type="similarity">
    <text evidence="5">Belongs to the histone H2A family.</text>
</comment>
<dbReference type="SMART" id="SM00417">
    <property type="entry name" value="H4"/>
    <property type="match status" value="2"/>
</dbReference>
<keyword evidence="19" id="KW-1185">Reference proteome</keyword>
<dbReference type="FunFam" id="1.10.20.10:FF:000165">
    <property type="entry name" value="Histone H2A"/>
    <property type="match status" value="1"/>
</dbReference>
<evidence type="ECO:0000256" key="9">
    <source>
        <dbReference type="ARBA" id="ARBA00022481"/>
    </source>
</evidence>
<evidence type="ECO:0000256" key="1">
    <source>
        <dbReference type="ARBA" id="ARBA00002001"/>
    </source>
</evidence>
<dbReference type="InterPro" id="IPR032454">
    <property type="entry name" value="Histone_H2A_C"/>
</dbReference>
<proteinExistence type="inferred from homology"/>
<evidence type="ECO:0000256" key="7">
    <source>
        <dbReference type="ARBA" id="ARBA00020836"/>
    </source>
</evidence>
<organism evidence="18 19">
    <name type="scientific">Apolygus lucorum</name>
    <name type="common">Small green plant bug</name>
    <name type="synonym">Lygocoris lucorum</name>
    <dbReference type="NCBI Taxonomy" id="248454"/>
    <lineage>
        <taxon>Eukaryota</taxon>
        <taxon>Metazoa</taxon>
        <taxon>Ecdysozoa</taxon>
        <taxon>Arthropoda</taxon>
        <taxon>Hexapoda</taxon>
        <taxon>Insecta</taxon>
        <taxon>Pterygota</taxon>
        <taxon>Neoptera</taxon>
        <taxon>Paraneoptera</taxon>
        <taxon>Hemiptera</taxon>
        <taxon>Heteroptera</taxon>
        <taxon>Panheteroptera</taxon>
        <taxon>Cimicomorpha</taxon>
        <taxon>Miridae</taxon>
        <taxon>Mirini</taxon>
        <taxon>Apolygus</taxon>
    </lineage>
</organism>
<dbReference type="GO" id="GO:0030527">
    <property type="term" value="F:structural constituent of chromatin"/>
    <property type="evidence" value="ECO:0007669"/>
    <property type="project" value="InterPro"/>
</dbReference>
<dbReference type="PRINTS" id="PR00623">
    <property type="entry name" value="HISTONEH4"/>
</dbReference>
<dbReference type="InterPro" id="IPR009072">
    <property type="entry name" value="Histone-fold"/>
</dbReference>
<dbReference type="InterPro" id="IPR004823">
    <property type="entry name" value="TAF_TATA-bd_Histone-like_dom"/>
</dbReference>